<dbReference type="GO" id="GO:0008289">
    <property type="term" value="F:lipid binding"/>
    <property type="evidence" value="ECO:0007669"/>
    <property type="project" value="InterPro"/>
</dbReference>
<dbReference type="InterPro" id="IPR023393">
    <property type="entry name" value="START-like_dom_sf"/>
</dbReference>
<feature type="chain" id="PRO_5020223412" description="START domain-containing protein" evidence="1">
    <location>
        <begin position="25"/>
        <end position="236"/>
    </location>
</feature>
<feature type="signal peptide" evidence="1">
    <location>
        <begin position="1"/>
        <end position="24"/>
    </location>
</feature>
<dbReference type="Gene3D" id="3.30.530.20">
    <property type="match status" value="1"/>
</dbReference>
<evidence type="ECO:0000256" key="1">
    <source>
        <dbReference type="SAM" id="SignalP"/>
    </source>
</evidence>
<feature type="domain" description="START" evidence="2">
    <location>
        <begin position="21"/>
        <end position="223"/>
    </location>
</feature>
<dbReference type="PROSITE" id="PS50848">
    <property type="entry name" value="START"/>
    <property type="match status" value="1"/>
</dbReference>
<dbReference type="OrthoDB" id="5734556at2"/>
<dbReference type="SUPFAM" id="SSF55961">
    <property type="entry name" value="Bet v1-like"/>
    <property type="match status" value="1"/>
</dbReference>
<keyword evidence="1" id="KW-0732">Signal</keyword>
<proteinExistence type="predicted"/>
<dbReference type="Proteomes" id="UP000292423">
    <property type="component" value="Unassembled WGS sequence"/>
</dbReference>
<reference evidence="3 4" key="1">
    <citation type="submission" date="2019-02" db="EMBL/GenBank/DDBJ databases">
        <title>Genomic Encyclopedia of Type Strains, Phase IV (KMG-IV): sequencing the most valuable type-strain genomes for metagenomic binning, comparative biology and taxonomic classification.</title>
        <authorList>
            <person name="Goeker M."/>
        </authorList>
    </citation>
    <scope>NUCLEOTIDE SEQUENCE [LARGE SCALE GENOMIC DNA]</scope>
    <source>
        <strain evidence="3 4">DSM 105135</strain>
    </source>
</reference>
<keyword evidence="4" id="KW-1185">Reference proteome</keyword>
<evidence type="ECO:0000313" key="3">
    <source>
        <dbReference type="EMBL" id="RZU38362.1"/>
    </source>
</evidence>
<dbReference type="InterPro" id="IPR002913">
    <property type="entry name" value="START_lipid-bd_dom"/>
</dbReference>
<evidence type="ECO:0000313" key="4">
    <source>
        <dbReference type="Proteomes" id="UP000292423"/>
    </source>
</evidence>
<dbReference type="RefSeq" id="WP_130413877.1">
    <property type="nucleotide sequence ID" value="NZ_SHKX01000013.1"/>
</dbReference>
<organism evidence="3 4">
    <name type="scientific">Fluviicoccus keumensis</name>
    <dbReference type="NCBI Taxonomy" id="1435465"/>
    <lineage>
        <taxon>Bacteria</taxon>
        <taxon>Pseudomonadati</taxon>
        <taxon>Pseudomonadota</taxon>
        <taxon>Gammaproteobacteria</taxon>
        <taxon>Moraxellales</taxon>
        <taxon>Moraxellaceae</taxon>
        <taxon>Fluviicoccus</taxon>
    </lineage>
</organism>
<name>A0A4Q7YKZ9_9GAMM</name>
<sequence length="236" mass="27176">MLNAPSLLRHLLCVSLLTSGIAWAANEELDELRASDSNEWQQVKNDKYHHIKTWSKREDGKRIRSFKVEAVMDSSLEAIARATFDFENYPRWYFKMKQSKVLKQVSPTEVYFYQVFSAPPGLPDRDVVVHLNIDPYSPRRGYFRLNIAAAPDYLPPQPGLVRMPGFNMTTTYTPLPESKWKLDVEGYIDPGGTAPTWATNYVQRNAPYQVLLGLQRVSSSEEYTQSKKPMSLKYME</sequence>
<comment type="caution">
    <text evidence="3">The sequence shown here is derived from an EMBL/GenBank/DDBJ whole genome shotgun (WGS) entry which is preliminary data.</text>
</comment>
<gene>
    <name evidence="3" type="ORF">EV700_2293</name>
</gene>
<evidence type="ECO:0000259" key="2">
    <source>
        <dbReference type="PROSITE" id="PS50848"/>
    </source>
</evidence>
<accession>A0A4Q7YKZ9</accession>
<dbReference type="AlphaFoldDB" id="A0A4Q7YKZ9"/>
<dbReference type="EMBL" id="SHKX01000013">
    <property type="protein sequence ID" value="RZU38362.1"/>
    <property type="molecule type" value="Genomic_DNA"/>
</dbReference>
<protein>
    <recommendedName>
        <fullName evidence="2">START domain-containing protein</fullName>
    </recommendedName>
</protein>